<dbReference type="Pfam" id="PF20441">
    <property type="entry name" value="TerL_nuclease"/>
    <property type="match status" value="1"/>
</dbReference>
<gene>
    <name evidence="3" type="ordered locus">CLM_1656</name>
</gene>
<dbReference type="RefSeq" id="WP_012703687.1">
    <property type="nucleotide sequence ID" value="NC_012563.1"/>
</dbReference>
<dbReference type="InterPro" id="IPR046461">
    <property type="entry name" value="TerL_ATPase"/>
</dbReference>
<dbReference type="AlphaFoldDB" id="C1FMB1"/>
<dbReference type="Gene3D" id="3.40.50.300">
    <property type="entry name" value="P-loop containing nucleotide triphosphate hydrolases"/>
    <property type="match status" value="1"/>
</dbReference>
<evidence type="ECO:0000313" key="3">
    <source>
        <dbReference type="EMBL" id="ACO83438.1"/>
    </source>
</evidence>
<dbReference type="Pfam" id="PF03354">
    <property type="entry name" value="TerL_ATPase"/>
    <property type="match status" value="1"/>
</dbReference>
<dbReference type="InterPro" id="IPR027417">
    <property type="entry name" value="P-loop_NTPase"/>
</dbReference>
<dbReference type="PANTHER" id="PTHR41287">
    <property type="match status" value="1"/>
</dbReference>
<dbReference type="InterPro" id="IPR046462">
    <property type="entry name" value="TerL_nuclease"/>
</dbReference>
<evidence type="ECO:0000313" key="4">
    <source>
        <dbReference type="Proteomes" id="UP000001374"/>
    </source>
</evidence>
<feature type="domain" description="Terminase large subunit-like endonuclease" evidence="2">
    <location>
        <begin position="268"/>
        <end position="564"/>
    </location>
</feature>
<dbReference type="KEGG" id="cby:CLM_1656"/>
<dbReference type="EMBL" id="CP001581">
    <property type="protein sequence ID" value="ACO83438.1"/>
    <property type="molecule type" value="Genomic_DNA"/>
</dbReference>
<dbReference type="HOGENOM" id="CLU_026632_6_2_9"/>
<dbReference type="eggNOG" id="COG4626">
    <property type="taxonomic scope" value="Bacteria"/>
</dbReference>
<sequence>MTIKEELIQYANDCINNKVISGQKHKWACLRFLEDLKKSELNILKEPFNYYWNEEEASKIVKWFSYLKHSKGVLAGKFIELNIWQKFCLCQIYGWEHKETHLRRFTKSFIEVARKNAKSQMEAGVTLYEMSVRATRNREIYECYCAGVKRKQSEVIFNECKNLLRGSPLKKKFKINKGTIIHIKTGSTLEPLNKQDGKEGDGSNPALLVLDEYHQHKTTEFYDLGLGGNTKESLLMIITTAGVDLTYPCFTQEYSYCSKVLDPNIDIINDEYYIDICEVDEDDDEDNEENWHKANPVRMTYEAGIKKIKEEYKIAKEIPEKMSAFLTKCLNKWVQAKKNGYMDMAKWKKCEVEKIPYNLKNRIVYVGFDMSAKIDLTSVAFIIPILSNEIDKTGKKIVKYLCFSHSFIPNREKLRERTKIDKVPYDAWERLGYLTITDTEIVDQQQVIEYVLKTCEENKWKVDTLCFDPANASKIMMDLSNEGYAVEEVYQSHKSLNESTAGFREQVYCKNVIYTNNPLLNFSMSNAVIKQNNGLIKIDKDATIKRIDPVDAMLCAFKLALYHEFVDTADVDEWLDSDEW</sequence>
<feature type="domain" description="Terminase large subunit-like ATPase" evidence="1">
    <location>
        <begin position="84"/>
        <end position="257"/>
    </location>
</feature>
<evidence type="ECO:0000259" key="1">
    <source>
        <dbReference type="Pfam" id="PF03354"/>
    </source>
</evidence>
<organism evidence="3 4">
    <name type="scientific">Clostridium botulinum (strain Kyoto / Type A2)</name>
    <dbReference type="NCBI Taxonomy" id="536232"/>
    <lineage>
        <taxon>Bacteria</taxon>
        <taxon>Bacillati</taxon>
        <taxon>Bacillota</taxon>
        <taxon>Clostridia</taxon>
        <taxon>Eubacteriales</taxon>
        <taxon>Clostridiaceae</taxon>
        <taxon>Clostridium</taxon>
    </lineage>
</organism>
<protein>
    <submittedName>
        <fullName evidence="3">Putative phage terminase, large subunit</fullName>
    </submittedName>
</protein>
<dbReference type="InterPro" id="IPR005021">
    <property type="entry name" value="Terminase_largesu-like"/>
</dbReference>
<dbReference type="PANTHER" id="PTHR41287:SF1">
    <property type="entry name" value="PROTEIN YMFN"/>
    <property type="match status" value="1"/>
</dbReference>
<accession>C1FMB1</accession>
<reference evidence="3 4" key="1">
    <citation type="submission" date="2008-10" db="EMBL/GenBank/DDBJ databases">
        <title>Genome sequence of Clostridium botulinum A2 Kyoto.</title>
        <authorList>
            <person name="Shrivastava S."/>
            <person name="Brinkac L.M."/>
            <person name="Brown J.L."/>
            <person name="Bruce D."/>
            <person name="Detter C.C."/>
            <person name="Johnson E.A."/>
            <person name="Munk C.A."/>
            <person name="Smith L.A."/>
            <person name="Smith T.J."/>
            <person name="Sutton G."/>
            <person name="Brettin T.S."/>
        </authorList>
    </citation>
    <scope>NUCLEOTIDE SEQUENCE [LARGE SCALE GENOMIC DNA]</scope>
    <source>
        <strain evidence="4">Kyoto / Type A2</strain>
    </source>
</reference>
<proteinExistence type="predicted"/>
<dbReference type="Proteomes" id="UP000001374">
    <property type="component" value="Chromosome"/>
</dbReference>
<evidence type="ECO:0000259" key="2">
    <source>
        <dbReference type="Pfam" id="PF20441"/>
    </source>
</evidence>
<name>C1FMB1_CLOBJ</name>
<dbReference type="GO" id="GO:0004519">
    <property type="term" value="F:endonuclease activity"/>
    <property type="evidence" value="ECO:0007669"/>
    <property type="project" value="InterPro"/>
</dbReference>